<name>A0A419VYA5_9BACT</name>
<dbReference type="Gene3D" id="3.60.15.10">
    <property type="entry name" value="Ribonuclease Z/Hydroxyacylglutathione hydrolase-like"/>
    <property type="match status" value="1"/>
</dbReference>
<feature type="signal peptide" evidence="1">
    <location>
        <begin position="1"/>
        <end position="20"/>
    </location>
</feature>
<dbReference type="InterPro" id="IPR001279">
    <property type="entry name" value="Metallo-B-lactamas"/>
</dbReference>
<evidence type="ECO:0000313" key="4">
    <source>
        <dbReference type="Proteomes" id="UP000283387"/>
    </source>
</evidence>
<keyword evidence="3" id="KW-0378">Hydrolase</keyword>
<evidence type="ECO:0000256" key="1">
    <source>
        <dbReference type="SAM" id="SignalP"/>
    </source>
</evidence>
<feature type="chain" id="PRO_5019113451" evidence="1">
    <location>
        <begin position="21"/>
        <end position="272"/>
    </location>
</feature>
<evidence type="ECO:0000259" key="2">
    <source>
        <dbReference type="SMART" id="SM00849"/>
    </source>
</evidence>
<dbReference type="RefSeq" id="WP_120274369.1">
    <property type="nucleotide sequence ID" value="NZ_RAPN01000002.1"/>
</dbReference>
<evidence type="ECO:0000313" key="3">
    <source>
        <dbReference type="EMBL" id="RKD88186.1"/>
    </source>
</evidence>
<reference evidence="3 4" key="1">
    <citation type="submission" date="2018-09" db="EMBL/GenBank/DDBJ databases">
        <title>Genomic Encyclopedia of Archaeal and Bacterial Type Strains, Phase II (KMG-II): from individual species to whole genera.</title>
        <authorList>
            <person name="Goeker M."/>
        </authorList>
    </citation>
    <scope>NUCLEOTIDE SEQUENCE [LARGE SCALE GENOMIC DNA]</scope>
    <source>
        <strain evidence="3 4">DSM 27148</strain>
    </source>
</reference>
<dbReference type="Proteomes" id="UP000283387">
    <property type="component" value="Unassembled WGS sequence"/>
</dbReference>
<sequence>MNLKTIISTILFFCTTLGFAQVFQNEELTITKLEKDMWVFETSDNTTLYLIEGTKKALLIDTGTISKISKLDSIVGLLTAKPVVVLITHVHVDHAGNMNYFEDVYLHPADTVLLGRIPPYNGTTHYLADGDQFELGNKNIEVLHMPGHTPGSVVFIDREAGNCYSGDAFGSGQVWMQLQPHVSMAVYAESCRRMEKLMNEGITKIYCGHYPHVHGALGKTYMTDMRQLAEQLTAGTAPEGKDYPYKVSIGPDNPMITTLGSASIVYDPENIN</sequence>
<feature type="domain" description="Metallo-beta-lactamase" evidence="2">
    <location>
        <begin position="45"/>
        <end position="209"/>
    </location>
</feature>
<dbReference type="Pfam" id="PF00753">
    <property type="entry name" value="Lactamase_B"/>
    <property type="match status" value="1"/>
</dbReference>
<protein>
    <submittedName>
        <fullName evidence="3">Glyoxylase-like metal-dependent hydrolase (Beta-lactamase superfamily II)</fullName>
    </submittedName>
</protein>
<dbReference type="PANTHER" id="PTHR42951:SF22">
    <property type="entry name" value="METALLO BETA-LACTAMASE SUPERFAMILY LIPOPROTEIN"/>
    <property type="match status" value="1"/>
</dbReference>
<accession>A0A419VYA5</accession>
<dbReference type="EMBL" id="RAPN01000002">
    <property type="protein sequence ID" value="RKD88186.1"/>
    <property type="molecule type" value="Genomic_DNA"/>
</dbReference>
<gene>
    <name evidence="3" type="ORF">BC643_3329</name>
</gene>
<dbReference type="SMART" id="SM00849">
    <property type="entry name" value="Lactamase_B"/>
    <property type="match status" value="1"/>
</dbReference>
<dbReference type="SUPFAM" id="SSF56281">
    <property type="entry name" value="Metallo-hydrolase/oxidoreductase"/>
    <property type="match status" value="1"/>
</dbReference>
<organism evidence="3 4">
    <name type="scientific">Mangrovibacterium diazotrophicum</name>
    <dbReference type="NCBI Taxonomy" id="1261403"/>
    <lineage>
        <taxon>Bacteria</taxon>
        <taxon>Pseudomonadati</taxon>
        <taxon>Bacteroidota</taxon>
        <taxon>Bacteroidia</taxon>
        <taxon>Marinilabiliales</taxon>
        <taxon>Prolixibacteraceae</taxon>
        <taxon>Mangrovibacterium</taxon>
    </lineage>
</organism>
<dbReference type="PANTHER" id="PTHR42951">
    <property type="entry name" value="METALLO-BETA-LACTAMASE DOMAIN-CONTAINING"/>
    <property type="match status" value="1"/>
</dbReference>
<proteinExistence type="predicted"/>
<keyword evidence="1" id="KW-0732">Signal</keyword>
<dbReference type="InterPro" id="IPR036866">
    <property type="entry name" value="RibonucZ/Hydroxyglut_hydro"/>
</dbReference>
<keyword evidence="4" id="KW-1185">Reference proteome</keyword>
<dbReference type="GO" id="GO:0016787">
    <property type="term" value="F:hydrolase activity"/>
    <property type="evidence" value="ECO:0007669"/>
    <property type="project" value="UniProtKB-KW"/>
</dbReference>
<dbReference type="AlphaFoldDB" id="A0A419VYA5"/>
<dbReference type="InterPro" id="IPR050855">
    <property type="entry name" value="NDM-1-like"/>
</dbReference>
<dbReference type="OrthoDB" id="9802248at2"/>
<comment type="caution">
    <text evidence="3">The sequence shown here is derived from an EMBL/GenBank/DDBJ whole genome shotgun (WGS) entry which is preliminary data.</text>
</comment>